<dbReference type="Pfam" id="PF08798">
    <property type="entry name" value="CRISPR_assoc"/>
    <property type="match status" value="1"/>
</dbReference>
<proteinExistence type="predicted"/>
<dbReference type="AlphaFoldDB" id="A0A329QAU0"/>
<dbReference type="RefSeq" id="WP_112260308.1">
    <property type="nucleotide sequence ID" value="NZ_QMIG01000042.1"/>
</dbReference>
<dbReference type="Gene3D" id="3.30.70.1200">
    <property type="entry name" value="Crispr-associated protein, domain 1"/>
    <property type="match status" value="1"/>
</dbReference>
<reference evidence="2 3" key="1">
    <citation type="submission" date="2018-06" db="EMBL/GenBank/DDBJ databases">
        <title>Phytoactinopolyspora halophila sp. nov., a novel halophilic actinomycete isolated from a saline soil in China.</title>
        <authorList>
            <person name="Tang S.-K."/>
        </authorList>
    </citation>
    <scope>NUCLEOTIDE SEQUENCE [LARGE SCALE GENOMIC DNA]</scope>
    <source>
        <strain evidence="2 3">YIM 96934</strain>
    </source>
</reference>
<gene>
    <name evidence="2" type="primary">cas6e</name>
    <name evidence="2" type="ORF">DPM12_20970</name>
</gene>
<dbReference type="NCBIfam" id="TIGR01907">
    <property type="entry name" value="casE_Cse3"/>
    <property type="match status" value="1"/>
</dbReference>
<name>A0A329QAU0_9ACTN</name>
<protein>
    <submittedName>
        <fullName evidence="2">Type I-E CRISPR-associated protein Cas6/Cse3/CasE</fullName>
    </submittedName>
</protein>
<dbReference type="Proteomes" id="UP000250462">
    <property type="component" value="Unassembled WGS sequence"/>
</dbReference>
<dbReference type="CDD" id="cd09727">
    <property type="entry name" value="Cas6_I-E"/>
    <property type="match status" value="1"/>
</dbReference>
<dbReference type="InterPro" id="IPR010179">
    <property type="entry name" value="CRISPR-assoc_prot_Cse3"/>
</dbReference>
<keyword evidence="3" id="KW-1185">Reference proteome</keyword>
<dbReference type="EMBL" id="QMIG01000042">
    <property type="protein sequence ID" value="RAW09456.1"/>
    <property type="molecule type" value="Genomic_DNA"/>
</dbReference>
<evidence type="ECO:0000256" key="1">
    <source>
        <dbReference type="SAM" id="MobiDB-lite"/>
    </source>
</evidence>
<comment type="caution">
    <text evidence="2">The sequence shown here is derived from an EMBL/GenBank/DDBJ whole genome shotgun (WGS) entry which is preliminary data.</text>
</comment>
<dbReference type="Gene3D" id="3.30.70.1210">
    <property type="entry name" value="Crispr-associated protein, domain 2"/>
    <property type="match status" value="1"/>
</dbReference>
<organism evidence="2 3">
    <name type="scientific">Phytoactinopolyspora halophila</name>
    <dbReference type="NCBI Taxonomy" id="1981511"/>
    <lineage>
        <taxon>Bacteria</taxon>
        <taxon>Bacillati</taxon>
        <taxon>Actinomycetota</taxon>
        <taxon>Actinomycetes</taxon>
        <taxon>Jiangellales</taxon>
        <taxon>Jiangellaceae</taxon>
        <taxon>Phytoactinopolyspora</taxon>
    </lineage>
</organism>
<dbReference type="SMART" id="SM01101">
    <property type="entry name" value="CRISPR_assoc"/>
    <property type="match status" value="1"/>
</dbReference>
<feature type="compositionally biased region" description="Basic and acidic residues" evidence="1">
    <location>
        <begin position="114"/>
        <end position="126"/>
    </location>
</feature>
<accession>A0A329QAU0</accession>
<dbReference type="SUPFAM" id="SSF117987">
    <property type="entry name" value="CRISPR-associated protein"/>
    <property type="match status" value="2"/>
</dbReference>
<feature type="region of interest" description="Disordered" evidence="1">
    <location>
        <begin position="107"/>
        <end position="126"/>
    </location>
</feature>
<evidence type="ECO:0000313" key="3">
    <source>
        <dbReference type="Proteomes" id="UP000250462"/>
    </source>
</evidence>
<evidence type="ECO:0000313" key="2">
    <source>
        <dbReference type="EMBL" id="RAW09456.1"/>
    </source>
</evidence>
<sequence>MYLSRLIPDTTAHAFRRDYADIHQMHRTIMSGFPELPEGSATREQHGVLWRLDHGNVGYTLYVQSRTQPNWDGFDQYLKRPADVRELSTTFDTLKSGRVLSFRLIANPTRRRKPEPGEKRRADTRYSLKDPEEQISWLVNRGTQNGFTIPTGADARPDLAPSPCPRLTGYQGNGRHNKVTVDPVRFDGHLVITDPSAFVEALCAGIGPAKSYGCGLVTLAPPHRSW</sequence>